<dbReference type="FunFam" id="2.40.50.140:FF:000051">
    <property type="entry name" value="RNA-binding transcriptional accessory protein"/>
    <property type="match status" value="1"/>
</dbReference>
<dbReference type="Pfam" id="PF22706">
    <property type="entry name" value="Tex_central_region"/>
    <property type="match status" value="1"/>
</dbReference>
<dbReference type="SMART" id="SM00732">
    <property type="entry name" value="YqgFc"/>
    <property type="match status" value="1"/>
</dbReference>
<dbReference type="eggNOG" id="COG2183">
    <property type="taxonomic scope" value="Bacteria"/>
</dbReference>
<reference evidence="2 3" key="1">
    <citation type="submission" date="2010-07" db="EMBL/GenBank/DDBJ databases">
        <authorList>
            <person name="Muzny D."/>
            <person name="Qin X."/>
            <person name="Deng J."/>
            <person name="Jiang H."/>
            <person name="Liu Y."/>
            <person name="Qu J."/>
            <person name="Song X.-Z."/>
            <person name="Zhang L."/>
            <person name="Thornton R."/>
            <person name="Coyle M."/>
            <person name="Francisco L."/>
            <person name="Jackson L."/>
            <person name="Javaid M."/>
            <person name="Korchina V."/>
            <person name="Kovar C."/>
            <person name="Mata R."/>
            <person name="Mathew T."/>
            <person name="Ngo R."/>
            <person name="Nguyen L."/>
            <person name="Nguyen N."/>
            <person name="Okwuonu G."/>
            <person name="Ongeri F."/>
            <person name="Pham C."/>
            <person name="Simmons D."/>
            <person name="Wilczek-Boney K."/>
            <person name="Hale W."/>
            <person name="Jakkamsetti A."/>
            <person name="Pham P."/>
            <person name="Ruth R."/>
            <person name="San Lucas F."/>
            <person name="Warren J."/>
            <person name="Zhang J."/>
            <person name="Zhao Z."/>
            <person name="Zhou C."/>
            <person name="Zhu D."/>
            <person name="Lee S."/>
            <person name="Bess C."/>
            <person name="Blankenburg K."/>
            <person name="Forbes L."/>
            <person name="Fu Q."/>
            <person name="Gubbala S."/>
            <person name="Hirani K."/>
            <person name="Jayaseelan J.C."/>
            <person name="Lara F."/>
            <person name="Munidasa M."/>
            <person name="Palculict T."/>
            <person name="Patil S."/>
            <person name="Pu L.-L."/>
            <person name="Saada N."/>
            <person name="Tang L."/>
            <person name="Weissenberger G."/>
            <person name="Zhu Y."/>
            <person name="Hemphill L."/>
            <person name="Shang Y."/>
            <person name="Youmans B."/>
            <person name="Ayvaz T."/>
            <person name="Ross M."/>
            <person name="Santibanez J."/>
            <person name="Aqrawi P."/>
            <person name="Gross S."/>
            <person name="Joshi V."/>
            <person name="Fowler G."/>
            <person name="Nazareth L."/>
            <person name="Reid J."/>
            <person name="Worley K."/>
            <person name="Petrosino J."/>
            <person name="Highlander S."/>
            <person name="Gibbs R."/>
        </authorList>
    </citation>
    <scope>NUCLEOTIDE SEQUENCE [LARGE SCALE GENOMIC DNA]</scope>
    <source>
        <strain evidence="2 3">ATCC BAA-1640</strain>
    </source>
</reference>
<dbReference type="AlphaFoldDB" id="E0NLE7"/>
<dbReference type="STRING" id="862517.HMPREF9225_0986"/>
<evidence type="ECO:0000313" key="3">
    <source>
        <dbReference type="Proteomes" id="UP000003280"/>
    </source>
</evidence>
<dbReference type="Gene3D" id="1.10.10.650">
    <property type="entry name" value="RuvA domain 2-like"/>
    <property type="match status" value="1"/>
</dbReference>
<dbReference type="SMART" id="SM00316">
    <property type="entry name" value="S1"/>
    <property type="match status" value="1"/>
</dbReference>
<sequence>MSIITKLSKELNIDEKRLIPTIELLDGGDSVPFISRYRKEVTGGLTDEELRNLLKRLTYLRNLEARKEEIKSLIDGQGKLTEELVAEIDAADVLSALEDIYRPYKPKRNTRGSIARERGYEVFANMIAEEKNLEDILEAIKNFKIEHPEDELEVEEILQGAKDIEAENISDSSKIREMIKKIVWRFSSLKTTKKEENHVYEMYYDFEEKIKDLKFHNTLAINRGEKDDVLKVEMVSPMDIIISNIKSTYINSHTLEELKTEIIEDSLKRLIMPSIEREIRSDLTQLAETASIELFGENLHNLLMIRPLKDKNVLALDPGIRTGTKASAVDKLGNFKEHDVLFIAGAKGDKTQVEKKLMGLIKRNDIDVIAIGNGTASREVESFVADFVRENELNVSWTIVSEAGASIYSASEEATEEFPDLDVTVRGAISIGRRLQDPLAELVKIEPKHIGVGQYQHDLNEKNLDMKLHDVVETCVNTVGVNLNTASVPLLKYVSGINNTVATNIVKYRNEVGRFNSRKDLKNIKGLGPKAFEQSAGFLRILDGEEILDSTAVHPESYEIAKKLKGTEEATEELANELGVGLFTLRDILEELKKPGRDPREDLDEVFLKSDILTIEDLKIGDVLKGTVRNVVDFGCFVDIGLHSEGLIHISNLSKGFVKHPKDIVSVGDIVNVEVISIDIKRERVGLKKLK</sequence>
<dbReference type="Gene3D" id="1.10.150.310">
    <property type="entry name" value="Tex RuvX-like domain-like"/>
    <property type="match status" value="1"/>
</dbReference>
<dbReference type="InterPro" id="IPR023319">
    <property type="entry name" value="Tex-like_HTH_dom_sf"/>
</dbReference>
<dbReference type="InterPro" id="IPR003029">
    <property type="entry name" value="S1_domain"/>
</dbReference>
<dbReference type="Pfam" id="PF12836">
    <property type="entry name" value="HHH_3"/>
    <property type="match status" value="1"/>
</dbReference>
<dbReference type="InterPro" id="IPR010994">
    <property type="entry name" value="RuvA_2-like"/>
</dbReference>
<dbReference type="FunFam" id="3.30.420.140:FF:000001">
    <property type="entry name" value="RNA-binding transcriptional accessory protein"/>
    <property type="match status" value="1"/>
</dbReference>
<proteinExistence type="predicted"/>
<dbReference type="PANTHER" id="PTHR10724:SF10">
    <property type="entry name" value="S1 RNA-BINDING DOMAIN-CONTAINING PROTEIN 1"/>
    <property type="match status" value="1"/>
</dbReference>
<evidence type="ECO:0000313" key="2">
    <source>
        <dbReference type="EMBL" id="EFM25337.1"/>
    </source>
</evidence>
<dbReference type="InterPro" id="IPR012340">
    <property type="entry name" value="NA-bd_OB-fold"/>
</dbReference>
<organism evidence="2 3">
    <name type="scientific">Peptoniphilus duerdenii ATCC BAA-1640</name>
    <dbReference type="NCBI Taxonomy" id="862517"/>
    <lineage>
        <taxon>Bacteria</taxon>
        <taxon>Bacillati</taxon>
        <taxon>Bacillota</taxon>
        <taxon>Tissierellia</taxon>
        <taxon>Tissierellales</taxon>
        <taxon>Peptoniphilaceae</taxon>
        <taxon>Peptoniphilus</taxon>
    </lineage>
</organism>
<dbReference type="SUPFAM" id="SSF158832">
    <property type="entry name" value="Tex N-terminal region-like"/>
    <property type="match status" value="1"/>
</dbReference>
<dbReference type="GO" id="GO:0005737">
    <property type="term" value="C:cytoplasm"/>
    <property type="evidence" value="ECO:0007669"/>
    <property type="project" value="UniProtKB-ARBA"/>
</dbReference>
<dbReference type="Pfam" id="PF09371">
    <property type="entry name" value="Tex_N"/>
    <property type="match status" value="1"/>
</dbReference>
<dbReference type="InterPro" id="IPR044146">
    <property type="entry name" value="S1_Tex"/>
</dbReference>
<dbReference type="InterPro" id="IPR006641">
    <property type="entry name" value="YqgF/RNaseH-like_dom"/>
</dbReference>
<dbReference type="GO" id="GO:0003735">
    <property type="term" value="F:structural constituent of ribosome"/>
    <property type="evidence" value="ECO:0007669"/>
    <property type="project" value="TreeGrafter"/>
</dbReference>
<comment type="caution">
    <text evidence="2">The sequence shown here is derived from an EMBL/GenBank/DDBJ whole genome shotgun (WGS) entry which is preliminary data.</text>
</comment>
<feature type="domain" description="S1 motif" evidence="1">
    <location>
        <begin position="621"/>
        <end position="690"/>
    </location>
</feature>
<dbReference type="InterPro" id="IPR037027">
    <property type="entry name" value="YqgF/RNaseH-like_dom_sf"/>
</dbReference>
<dbReference type="GO" id="GO:0006412">
    <property type="term" value="P:translation"/>
    <property type="evidence" value="ECO:0007669"/>
    <property type="project" value="TreeGrafter"/>
</dbReference>
<dbReference type="Pfam" id="PF16921">
    <property type="entry name" value="Tex_YqgF"/>
    <property type="match status" value="1"/>
</dbReference>
<dbReference type="Pfam" id="PF00575">
    <property type="entry name" value="S1"/>
    <property type="match status" value="1"/>
</dbReference>
<dbReference type="InterPro" id="IPR032639">
    <property type="entry name" value="Tex_YqgF"/>
</dbReference>
<dbReference type="PROSITE" id="PS50126">
    <property type="entry name" value="S1"/>
    <property type="match status" value="1"/>
</dbReference>
<dbReference type="GO" id="GO:0003729">
    <property type="term" value="F:mRNA binding"/>
    <property type="evidence" value="ECO:0007669"/>
    <property type="project" value="UniProtKB-ARBA"/>
</dbReference>
<dbReference type="InterPro" id="IPR055179">
    <property type="entry name" value="Tex-like_central_region"/>
</dbReference>
<dbReference type="Gene3D" id="1.10.3500.10">
    <property type="entry name" value="Tex N-terminal region-like"/>
    <property type="match status" value="1"/>
</dbReference>
<dbReference type="Pfam" id="PF17674">
    <property type="entry name" value="HHH_9"/>
    <property type="match status" value="2"/>
</dbReference>
<dbReference type="GO" id="GO:0006139">
    <property type="term" value="P:nucleobase-containing compound metabolic process"/>
    <property type="evidence" value="ECO:0007669"/>
    <property type="project" value="InterPro"/>
</dbReference>
<accession>E0NLE7</accession>
<keyword evidence="3" id="KW-1185">Reference proteome</keyword>
<evidence type="ECO:0000259" key="1">
    <source>
        <dbReference type="PROSITE" id="PS50126"/>
    </source>
</evidence>
<dbReference type="InterPro" id="IPR050437">
    <property type="entry name" value="Ribos_protein_bS1-like"/>
</dbReference>
<dbReference type="EMBL" id="AEEH01000039">
    <property type="protein sequence ID" value="EFM25337.1"/>
    <property type="molecule type" value="Genomic_DNA"/>
</dbReference>
<dbReference type="Gene3D" id="3.30.420.140">
    <property type="entry name" value="YqgF/RNase H-like domain"/>
    <property type="match status" value="1"/>
</dbReference>
<dbReference type="InterPro" id="IPR023323">
    <property type="entry name" value="Tex-like_dom_sf"/>
</dbReference>
<dbReference type="CDD" id="cd05685">
    <property type="entry name" value="S1_Tex"/>
    <property type="match status" value="1"/>
</dbReference>
<dbReference type="SUPFAM" id="SSF50249">
    <property type="entry name" value="Nucleic acid-binding proteins"/>
    <property type="match status" value="1"/>
</dbReference>
<dbReference type="RefSeq" id="WP_008901800.1">
    <property type="nucleotide sequence ID" value="NZ_GL397071.1"/>
</dbReference>
<dbReference type="Proteomes" id="UP000003280">
    <property type="component" value="Unassembled WGS sequence"/>
</dbReference>
<dbReference type="PANTHER" id="PTHR10724">
    <property type="entry name" value="30S RIBOSOMAL PROTEIN S1"/>
    <property type="match status" value="1"/>
</dbReference>
<dbReference type="InterPro" id="IPR018974">
    <property type="entry name" value="Tex-like_N"/>
</dbReference>
<dbReference type="SUPFAM" id="SSF47781">
    <property type="entry name" value="RuvA domain 2-like"/>
    <property type="match status" value="2"/>
</dbReference>
<dbReference type="Gene3D" id="2.40.50.140">
    <property type="entry name" value="Nucleic acid-binding proteins"/>
    <property type="match status" value="1"/>
</dbReference>
<dbReference type="OrthoDB" id="9804714at2"/>
<dbReference type="FunFam" id="1.10.10.650:FF:000001">
    <property type="entry name" value="S1 RNA-binding domain 1"/>
    <property type="match status" value="1"/>
</dbReference>
<dbReference type="SUPFAM" id="SSF53098">
    <property type="entry name" value="Ribonuclease H-like"/>
    <property type="match status" value="1"/>
</dbReference>
<dbReference type="InterPro" id="IPR041692">
    <property type="entry name" value="HHH_9"/>
</dbReference>
<gene>
    <name evidence="2" type="ORF">HMPREF9225_0986</name>
</gene>
<protein>
    <submittedName>
        <fullName evidence="2">Tex-like protein N-terminal domain protein</fullName>
    </submittedName>
</protein>
<dbReference type="InterPro" id="IPR012337">
    <property type="entry name" value="RNaseH-like_sf"/>
</dbReference>
<dbReference type="HOGENOM" id="CLU_009833_0_2_9"/>
<name>E0NLE7_9FIRM</name>